<protein>
    <recommendedName>
        <fullName evidence="4">Family with sequence similarity 170 member A</fullName>
    </recommendedName>
</protein>
<accession>A0A673T6X9</accession>
<dbReference type="AlphaFoldDB" id="A0A673T6X9"/>
<dbReference type="PANTHER" id="PTHR33517:SF5">
    <property type="entry name" value="FAMILY WITH SEQUENCE SIMILARITY 170 MEMBER A"/>
    <property type="match status" value="1"/>
</dbReference>
<dbReference type="PANTHER" id="PTHR33517">
    <property type="entry name" value="PROTEIN FAM170B-RELATED"/>
    <property type="match status" value="1"/>
</dbReference>
<dbReference type="GO" id="GO:0009566">
    <property type="term" value="P:fertilization"/>
    <property type="evidence" value="ECO:0007669"/>
    <property type="project" value="TreeGrafter"/>
</dbReference>
<dbReference type="OMA" id="HAFHLAY"/>
<dbReference type="GO" id="GO:0005634">
    <property type="term" value="C:nucleus"/>
    <property type="evidence" value="ECO:0007669"/>
    <property type="project" value="TreeGrafter"/>
</dbReference>
<feature type="compositionally biased region" description="Basic and acidic residues" evidence="1">
    <location>
        <begin position="106"/>
        <end position="124"/>
    </location>
</feature>
<keyword evidence="3" id="KW-1185">Reference proteome</keyword>
<evidence type="ECO:0000256" key="1">
    <source>
        <dbReference type="SAM" id="MobiDB-lite"/>
    </source>
</evidence>
<sequence length="236" mass="27459">MEALSYIKMRLLLDTPRCQRVLPPFHMPLSQDIWSVLLNASLCSEHPKGERLRLMKIYYMHVHMKRGVAVLRGGENKMEPPSKRTKIEEMTVFEKSPAEATLSHVSMKEFPTDNESRRNHKAQEEREEVEGPAEPPAPQECSRPQTPEWLMALESGYKCMGCCRVFPTLDVLKQHVQNGASEGFSCHAFHLAYTRLKWKKKKMEKKMRRKRKEMELTLRCQKGKHSGIKVSIQIKR</sequence>
<organism evidence="2 3">
    <name type="scientific">Suricata suricatta</name>
    <name type="common">Meerkat</name>
    <dbReference type="NCBI Taxonomy" id="37032"/>
    <lineage>
        <taxon>Eukaryota</taxon>
        <taxon>Metazoa</taxon>
        <taxon>Chordata</taxon>
        <taxon>Craniata</taxon>
        <taxon>Vertebrata</taxon>
        <taxon>Euteleostomi</taxon>
        <taxon>Mammalia</taxon>
        <taxon>Eutheria</taxon>
        <taxon>Laurasiatheria</taxon>
        <taxon>Carnivora</taxon>
        <taxon>Feliformia</taxon>
        <taxon>Herpestidae</taxon>
        <taxon>Suricata</taxon>
    </lineage>
</organism>
<dbReference type="Proteomes" id="UP000472268">
    <property type="component" value="Chromosome 6"/>
</dbReference>
<feature type="region of interest" description="Disordered" evidence="1">
    <location>
        <begin position="103"/>
        <end position="143"/>
    </location>
</feature>
<evidence type="ECO:0008006" key="4">
    <source>
        <dbReference type="Google" id="ProtNLM"/>
    </source>
</evidence>
<dbReference type="Pfam" id="PF17734">
    <property type="entry name" value="Spt46"/>
    <property type="match status" value="1"/>
</dbReference>
<evidence type="ECO:0000313" key="2">
    <source>
        <dbReference type="Ensembl" id="ENSSSUP00005009077.1"/>
    </source>
</evidence>
<dbReference type="Ensembl" id="ENSSSUT00005010434.1">
    <property type="protein sequence ID" value="ENSSSUP00005009077.1"/>
    <property type="gene ID" value="ENSSSUG00005005882.1"/>
</dbReference>
<proteinExistence type="predicted"/>
<dbReference type="InterPro" id="IPR040879">
    <property type="entry name" value="Spt46-like"/>
</dbReference>
<name>A0A673T6X9_SURSU</name>
<reference evidence="2" key="3">
    <citation type="submission" date="2025-09" db="UniProtKB">
        <authorList>
            <consortium name="Ensembl"/>
        </authorList>
    </citation>
    <scope>IDENTIFICATION</scope>
</reference>
<evidence type="ECO:0000313" key="3">
    <source>
        <dbReference type="Proteomes" id="UP000472268"/>
    </source>
</evidence>
<reference evidence="2 3" key="1">
    <citation type="submission" date="2019-05" db="EMBL/GenBank/DDBJ databases">
        <title>A Chromosome-scale Meerkat (S. suricatta) Genome Assembly.</title>
        <authorList>
            <person name="Dudchenko O."/>
            <person name="Lieberman Aiden E."/>
            <person name="Tung J."/>
            <person name="Barreiro L.B."/>
            <person name="Clutton-Brock T.H."/>
        </authorList>
    </citation>
    <scope>NUCLEOTIDE SEQUENCE [LARGE SCALE GENOMIC DNA]</scope>
</reference>
<reference evidence="2" key="2">
    <citation type="submission" date="2025-08" db="UniProtKB">
        <authorList>
            <consortium name="Ensembl"/>
        </authorList>
    </citation>
    <scope>IDENTIFICATION</scope>
</reference>